<comment type="caution">
    <text evidence="4">The sequence shown here is derived from an EMBL/GenBank/DDBJ whole genome shotgun (WGS) entry which is preliminary data.</text>
</comment>
<dbReference type="Proteomes" id="UP001294412">
    <property type="component" value="Unassembled WGS sequence"/>
</dbReference>
<protein>
    <submittedName>
        <fullName evidence="4">PRC-barrel domain-containing protein</fullName>
    </submittedName>
</protein>
<dbReference type="SUPFAM" id="SSF50346">
    <property type="entry name" value="PRC-barrel domain"/>
    <property type="match status" value="1"/>
</dbReference>
<evidence type="ECO:0000313" key="4">
    <source>
        <dbReference type="EMBL" id="MDY8108355.1"/>
    </source>
</evidence>
<dbReference type="Gene3D" id="2.30.30.240">
    <property type="entry name" value="PRC-barrel domain"/>
    <property type="match status" value="1"/>
</dbReference>
<proteinExistence type="predicted"/>
<sequence length="156" mass="16162">MNRFATTAAFAFFATTALAQDPATPPPPAPPAADAAPATPPETPESPAGQPPAGANAMVLVPIDRDDAPVPPLNLMVDQVEELTVIGADDEVIGEVDDVLGDQNGQPQAIVVEAGGFLGLGEKRIILMLNQLSLDMGRLRTALTKNEISSLPEYPG</sequence>
<dbReference type="InterPro" id="IPR011033">
    <property type="entry name" value="PRC_barrel-like_sf"/>
</dbReference>
<name>A0ABU5HZZ5_9HYPH</name>
<dbReference type="PANTHER" id="PTHR36505:SF1">
    <property type="entry name" value="BLR1072 PROTEIN"/>
    <property type="match status" value="1"/>
</dbReference>
<dbReference type="Pfam" id="PF05239">
    <property type="entry name" value="PRC"/>
    <property type="match status" value="1"/>
</dbReference>
<dbReference type="EMBL" id="JAXLPB010000001">
    <property type="protein sequence ID" value="MDY8108355.1"/>
    <property type="molecule type" value="Genomic_DNA"/>
</dbReference>
<accession>A0ABU5HZZ5</accession>
<feature type="chain" id="PRO_5045805570" evidence="2">
    <location>
        <begin position="20"/>
        <end position="156"/>
    </location>
</feature>
<organism evidence="4 5">
    <name type="scientific">Fulvimarina uroteuthidis</name>
    <dbReference type="NCBI Taxonomy" id="3098149"/>
    <lineage>
        <taxon>Bacteria</taxon>
        <taxon>Pseudomonadati</taxon>
        <taxon>Pseudomonadota</taxon>
        <taxon>Alphaproteobacteria</taxon>
        <taxon>Hyphomicrobiales</taxon>
        <taxon>Aurantimonadaceae</taxon>
        <taxon>Fulvimarina</taxon>
    </lineage>
</organism>
<evidence type="ECO:0000313" key="5">
    <source>
        <dbReference type="Proteomes" id="UP001294412"/>
    </source>
</evidence>
<keyword evidence="5" id="KW-1185">Reference proteome</keyword>
<feature type="region of interest" description="Disordered" evidence="1">
    <location>
        <begin position="19"/>
        <end position="59"/>
    </location>
</feature>
<feature type="domain" description="PRC-barrel" evidence="3">
    <location>
        <begin position="79"/>
        <end position="128"/>
    </location>
</feature>
<feature type="signal peptide" evidence="2">
    <location>
        <begin position="1"/>
        <end position="19"/>
    </location>
</feature>
<evidence type="ECO:0000256" key="1">
    <source>
        <dbReference type="SAM" id="MobiDB-lite"/>
    </source>
</evidence>
<dbReference type="RefSeq" id="WP_322185801.1">
    <property type="nucleotide sequence ID" value="NZ_JAXLPB010000001.1"/>
</dbReference>
<gene>
    <name evidence="4" type="ORF">U0C82_04210</name>
</gene>
<dbReference type="InterPro" id="IPR027275">
    <property type="entry name" value="PRC-brl_dom"/>
</dbReference>
<dbReference type="PANTHER" id="PTHR36505">
    <property type="entry name" value="BLR1072 PROTEIN"/>
    <property type="match status" value="1"/>
</dbReference>
<reference evidence="4 5" key="1">
    <citation type="submission" date="2023-12" db="EMBL/GenBank/DDBJ databases">
        <title>Description of Novel Strain Fulvimarina sp. 2208YS6-2-32 isolated from Uroteuthis (Photololigo) edulis.</title>
        <authorList>
            <person name="Park J.-S."/>
        </authorList>
    </citation>
    <scope>NUCLEOTIDE SEQUENCE [LARGE SCALE GENOMIC DNA]</scope>
    <source>
        <strain evidence="4 5">2208YS6-2-32</strain>
    </source>
</reference>
<keyword evidence="2" id="KW-0732">Signal</keyword>
<evidence type="ECO:0000256" key="2">
    <source>
        <dbReference type="SAM" id="SignalP"/>
    </source>
</evidence>
<evidence type="ECO:0000259" key="3">
    <source>
        <dbReference type="Pfam" id="PF05239"/>
    </source>
</evidence>